<dbReference type="InParanoid" id="H3C5I5"/>
<reference evidence="3" key="1">
    <citation type="journal article" date="2004" name="Nature">
        <title>Genome duplication in the teleost fish Tetraodon nigroviridis reveals the early vertebrate proto-karyotype.</title>
        <authorList>
            <person name="Jaillon O."/>
            <person name="Aury J.-M."/>
            <person name="Brunet F."/>
            <person name="Petit J.-L."/>
            <person name="Stange-Thomann N."/>
            <person name="Mauceli E."/>
            <person name="Bouneau L."/>
            <person name="Fischer C."/>
            <person name="Ozouf-Costaz C."/>
            <person name="Bernot A."/>
            <person name="Nicaud S."/>
            <person name="Jaffe D."/>
            <person name="Fisher S."/>
            <person name="Lutfalla G."/>
            <person name="Dossat C."/>
            <person name="Segurens B."/>
            <person name="Dasilva C."/>
            <person name="Salanoubat M."/>
            <person name="Levy M."/>
            <person name="Boudet N."/>
            <person name="Castellano S."/>
            <person name="Anthouard V."/>
            <person name="Jubin C."/>
            <person name="Castelli V."/>
            <person name="Katinka M."/>
            <person name="Vacherie B."/>
            <person name="Biemont C."/>
            <person name="Skalli Z."/>
            <person name="Cattolico L."/>
            <person name="Poulain J."/>
            <person name="De Berardinis V."/>
            <person name="Cruaud C."/>
            <person name="Duprat S."/>
            <person name="Brottier P."/>
            <person name="Coutanceau J.-P."/>
            <person name="Gouzy J."/>
            <person name="Parra G."/>
            <person name="Lardier G."/>
            <person name="Chapple C."/>
            <person name="McKernan K.J."/>
            <person name="McEwan P."/>
            <person name="Bosak S."/>
            <person name="Kellis M."/>
            <person name="Volff J.-N."/>
            <person name="Guigo R."/>
            <person name="Zody M.C."/>
            <person name="Mesirov J."/>
            <person name="Lindblad-Toh K."/>
            <person name="Birren B."/>
            <person name="Nusbaum C."/>
            <person name="Kahn D."/>
            <person name="Robinson-Rechavi M."/>
            <person name="Laudet V."/>
            <person name="Schachter V."/>
            <person name="Quetier F."/>
            <person name="Saurin W."/>
            <person name="Scarpelli C."/>
            <person name="Wincker P."/>
            <person name="Lander E.S."/>
            <person name="Weissenbach J."/>
            <person name="Roest Crollius H."/>
        </authorList>
    </citation>
    <scope>NUCLEOTIDE SEQUENCE [LARGE SCALE GENOMIC DNA]</scope>
</reference>
<reference evidence="2" key="3">
    <citation type="submission" date="2025-09" db="UniProtKB">
        <authorList>
            <consortium name="Ensembl"/>
        </authorList>
    </citation>
    <scope>IDENTIFICATION</scope>
</reference>
<dbReference type="HOGENOM" id="CLU_1387147_0_0_1"/>
<dbReference type="Proteomes" id="UP000007303">
    <property type="component" value="Unassembled WGS sequence"/>
</dbReference>
<feature type="compositionally biased region" description="Basic and acidic residues" evidence="1">
    <location>
        <begin position="138"/>
        <end position="151"/>
    </location>
</feature>
<evidence type="ECO:0000256" key="1">
    <source>
        <dbReference type="SAM" id="MobiDB-lite"/>
    </source>
</evidence>
<evidence type="ECO:0000313" key="3">
    <source>
        <dbReference type="Proteomes" id="UP000007303"/>
    </source>
</evidence>
<feature type="region of interest" description="Disordered" evidence="1">
    <location>
        <begin position="91"/>
        <end position="151"/>
    </location>
</feature>
<keyword evidence="3" id="KW-1185">Reference proteome</keyword>
<feature type="compositionally biased region" description="Basic and acidic residues" evidence="1">
    <location>
        <begin position="112"/>
        <end position="122"/>
    </location>
</feature>
<dbReference type="AlphaFoldDB" id="H3C5I5"/>
<protein>
    <submittedName>
        <fullName evidence="2">Uncharacterized protein</fullName>
    </submittedName>
</protein>
<feature type="region of interest" description="Disordered" evidence="1">
    <location>
        <begin position="1"/>
        <end position="76"/>
    </location>
</feature>
<feature type="compositionally biased region" description="Low complexity" evidence="1">
    <location>
        <begin position="1"/>
        <end position="24"/>
    </location>
</feature>
<sequence>VPRRVVAVEPEPQQGAGEPGQAGEQRPEQRGHAAQTGERNQPNHAGENQYENTVFEFESGDQREQTHTSQHEQQPAHHLHLVLLLSPLQDPQHQKVPEVEGQEEESTSYAEQRTDGLGEPRQKSPQITERVTLQAPGNEERKRQDRQRADVERGDLQQFGAQNVLLAEAAHVEQEAPLTVLFERGDAALHIAVPEAF</sequence>
<evidence type="ECO:0000313" key="2">
    <source>
        <dbReference type="Ensembl" id="ENSTNIP00000003504.1"/>
    </source>
</evidence>
<proteinExistence type="predicted"/>
<accession>H3C5I5</accession>
<organism evidence="2 3">
    <name type="scientific">Tetraodon nigroviridis</name>
    <name type="common">Spotted green pufferfish</name>
    <name type="synonym">Chelonodon nigroviridis</name>
    <dbReference type="NCBI Taxonomy" id="99883"/>
    <lineage>
        <taxon>Eukaryota</taxon>
        <taxon>Metazoa</taxon>
        <taxon>Chordata</taxon>
        <taxon>Craniata</taxon>
        <taxon>Vertebrata</taxon>
        <taxon>Euteleostomi</taxon>
        <taxon>Actinopterygii</taxon>
        <taxon>Neopterygii</taxon>
        <taxon>Teleostei</taxon>
        <taxon>Neoteleostei</taxon>
        <taxon>Acanthomorphata</taxon>
        <taxon>Eupercaria</taxon>
        <taxon>Tetraodontiformes</taxon>
        <taxon>Tetradontoidea</taxon>
        <taxon>Tetraodontidae</taxon>
        <taxon>Tetraodon</taxon>
    </lineage>
</organism>
<name>H3C5I5_TETNG</name>
<dbReference type="Ensembl" id="ENSTNIT00000003480.1">
    <property type="protein sequence ID" value="ENSTNIP00000003504.1"/>
    <property type="gene ID" value="ENSTNIG00000001433.1"/>
</dbReference>
<reference evidence="2" key="2">
    <citation type="submission" date="2025-08" db="UniProtKB">
        <authorList>
            <consortium name="Ensembl"/>
        </authorList>
    </citation>
    <scope>IDENTIFICATION</scope>
</reference>
<feature type="compositionally biased region" description="Basic and acidic residues" evidence="1">
    <location>
        <begin position="60"/>
        <end position="70"/>
    </location>
</feature>